<feature type="transmembrane region" description="Helical" evidence="1">
    <location>
        <begin position="12"/>
        <end position="33"/>
    </location>
</feature>
<organism evidence="2 3">
    <name type="scientific">Aspergillus welwitschiae</name>
    <dbReference type="NCBI Taxonomy" id="1341132"/>
    <lineage>
        <taxon>Eukaryota</taxon>
        <taxon>Fungi</taxon>
        <taxon>Dikarya</taxon>
        <taxon>Ascomycota</taxon>
        <taxon>Pezizomycotina</taxon>
        <taxon>Eurotiomycetes</taxon>
        <taxon>Eurotiomycetidae</taxon>
        <taxon>Eurotiales</taxon>
        <taxon>Aspergillaceae</taxon>
        <taxon>Aspergillus</taxon>
        <taxon>Aspergillus subgen. Circumdati</taxon>
    </lineage>
</organism>
<sequence>MLFLRPVWCGLWRMGVRIAAGMVFFLFLSYWLWGQLASSTTGDIRGHPEFE</sequence>
<dbReference type="GeneID" id="38134184"/>
<keyword evidence="1" id="KW-0812">Transmembrane</keyword>
<keyword evidence="3" id="KW-1185">Reference proteome</keyword>
<evidence type="ECO:0000256" key="1">
    <source>
        <dbReference type="SAM" id="Phobius"/>
    </source>
</evidence>
<proteinExistence type="predicted"/>
<evidence type="ECO:0000313" key="3">
    <source>
        <dbReference type="Proteomes" id="UP000253729"/>
    </source>
</evidence>
<keyword evidence="1" id="KW-1133">Transmembrane helix</keyword>
<name>A0A3F3Q665_9EURO</name>
<protein>
    <submittedName>
        <fullName evidence="2">Uncharacterized protein</fullName>
    </submittedName>
</protein>
<dbReference type="EMBL" id="KZ852043">
    <property type="protein sequence ID" value="RDH34412.1"/>
    <property type="molecule type" value="Genomic_DNA"/>
</dbReference>
<accession>A0A3F3Q665</accession>
<dbReference type="AlphaFoldDB" id="A0A3F3Q665"/>
<dbReference type="RefSeq" id="XP_026627434.1">
    <property type="nucleotide sequence ID" value="XM_026765828.1"/>
</dbReference>
<evidence type="ECO:0000313" key="2">
    <source>
        <dbReference type="EMBL" id="RDH34412.1"/>
    </source>
</evidence>
<reference evidence="2 3" key="1">
    <citation type="submission" date="2018-07" db="EMBL/GenBank/DDBJ databases">
        <title>The genomes of Aspergillus section Nigri reveals drivers in fungal speciation.</title>
        <authorList>
            <consortium name="DOE Joint Genome Institute"/>
            <person name="Vesth T.C."/>
            <person name="Nybo J."/>
            <person name="Theobald S."/>
            <person name="Brandl J."/>
            <person name="Frisvad J.C."/>
            <person name="Nielsen K.F."/>
            <person name="Lyhne E.K."/>
            <person name="Kogle M.E."/>
            <person name="Kuo A."/>
            <person name="Riley R."/>
            <person name="Clum A."/>
            <person name="Nolan M."/>
            <person name="Lipzen A."/>
            <person name="Salamov A."/>
            <person name="Henrissat B."/>
            <person name="Wiebenga A."/>
            <person name="De vries R.P."/>
            <person name="Grigoriev I.V."/>
            <person name="Mortensen U.H."/>
            <person name="Andersen M.R."/>
            <person name="Baker S.E."/>
        </authorList>
    </citation>
    <scope>NUCLEOTIDE SEQUENCE [LARGE SCALE GENOMIC DNA]</scope>
    <source>
        <strain evidence="2 3">CBS 139.54b</strain>
    </source>
</reference>
<keyword evidence="1" id="KW-0472">Membrane</keyword>
<dbReference type="Proteomes" id="UP000253729">
    <property type="component" value="Unassembled WGS sequence"/>
</dbReference>
<gene>
    <name evidence="2" type="ORF">BDQ94DRAFT_141433</name>
</gene>